<dbReference type="Pfam" id="PF10973">
    <property type="entry name" value="DUF2799"/>
    <property type="match status" value="1"/>
</dbReference>
<organism evidence="1">
    <name type="scientific">Dickeya oryzae</name>
    <dbReference type="NCBI Taxonomy" id="1240404"/>
    <lineage>
        <taxon>Bacteria</taxon>
        <taxon>Pseudomonadati</taxon>
        <taxon>Pseudomonadota</taxon>
        <taxon>Gammaproteobacteria</taxon>
        <taxon>Enterobacterales</taxon>
        <taxon>Pectobacteriaceae</taxon>
        <taxon>Dickeya</taxon>
    </lineage>
</organism>
<proteinExistence type="predicted"/>
<dbReference type="EMBL" id="CP162411">
    <property type="protein sequence ID" value="XDL13749.1"/>
    <property type="molecule type" value="Genomic_DNA"/>
</dbReference>
<dbReference type="InterPro" id="IPR021242">
    <property type="entry name" value="DUF2799"/>
</dbReference>
<evidence type="ECO:0000313" key="1">
    <source>
        <dbReference type="EMBL" id="XDL13749.1"/>
    </source>
</evidence>
<dbReference type="RefSeq" id="WP_226102668.1">
    <property type="nucleotide sequence ID" value="NZ_CP162411.1"/>
</dbReference>
<name>A0AB39IE31_9GAMM</name>
<accession>A0AB39IE31</accession>
<dbReference type="AlphaFoldDB" id="A0AB39IE31"/>
<gene>
    <name evidence="1" type="ORF">LF923_0016400</name>
</gene>
<dbReference type="NCBIfam" id="NF008518">
    <property type="entry name" value="PRK11443.1"/>
    <property type="match status" value="1"/>
</dbReference>
<reference evidence="1" key="1">
    <citation type="submission" date="2024-07" db="EMBL/GenBank/DDBJ databases">
        <authorList>
            <person name="Pedron J."/>
        </authorList>
    </citation>
    <scope>NUCLEOTIDE SEQUENCE</scope>
    <source>
        <strain evidence="1">A642-S2-A17</strain>
    </source>
</reference>
<sequence length="201" mass="21631">MAYTNHNCKIFYTQPILYAINIPYSLSTSTVEGGAQAFNLAAKAVNSRSLSEIIKGKTGNCVILGVFIYPAANSAGSIMRNGMVLVGLLLLVGCQPPPSTSPTKNGHSVWYEAGYNDASSGLIVKDDETLSEWFGNPDVDRHAYLDGYQAGQRAWCNSSNIEAWGRAGKPFPPSCDGANDAETLKKVWQRAADALPNHSSR</sequence>
<protein>
    <submittedName>
        <fullName evidence="1">DUF2799 domain-containing protein</fullName>
    </submittedName>
</protein>